<name>A0A5D2WWQ3_GOSMU</name>
<protein>
    <submittedName>
        <fullName evidence="1">Uncharacterized protein</fullName>
    </submittedName>
</protein>
<dbReference type="EMBL" id="CM017647">
    <property type="protein sequence ID" value="TYJ06208.1"/>
    <property type="molecule type" value="Genomic_DNA"/>
</dbReference>
<sequence>MGSNLREILENVCYPEIFLSFLTDKEKKNWVKRKCHFGVLSTIFLCRQGSGIF</sequence>
<evidence type="ECO:0000313" key="1">
    <source>
        <dbReference type="EMBL" id="TYJ06208.1"/>
    </source>
</evidence>
<evidence type="ECO:0000313" key="2">
    <source>
        <dbReference type="Proteomes" id="UP000323597"/>
    </source>
</evidence>
<accession>A0A5D2WWQ3</accession>
<dbReference type="AlphaFoldDB" id="A0A5D2WWQ3"/>
<reference evidence="1 2" key="1">
    <citation type="submission" date="2019-07" db="EMBL/GenBank/DDBJ databases">
        <title>WGS assembly of Gossypium mustelinum.</title>
        <authorList>
            <person name="Chen Z.J."/>
            <person name="Sreedasyam A."/>
            <person name="Ando A."/>
            <person name="Song Q."/>
            <person name="De L."/>
            <person name="Hulse-Kemp A."/>
            <person name="Ding M."/>
            <person name="Ye W."/>
            <person name="Kirkbride R."/>
            <person name="Jenkins J."/>
            <person name="Plott C."/>
            <person name="Lovell J."/>
            <person name="Lin Y.-M."/>
            <person name="Vaughn R."/>
            <person name="Liu B."/>
            <person name="Li W."/>
            <person name="Simpson S."/>
            <person name="Scheffler B."/>
            <person name="Saski C."/>
            <person name="Grover C."/>
            <person name="Hu G."/>
            <person name="Conover J."/>
            <person name="Carlson J."/>
            <person name="Shu S."/>
            <person name="Boston L."/>
            <person name="Williams M."/>
            <person name="Peterson D."/>
            <person name="Mcgee K."/>
            <person name="Jones D."/>
            <person name="Wendel J."/>
            <person name="Stelly D."/>
            <person name="Grimwood J."/>
            <person name="Schmutz J."/>
        </authorList>
    </citation>
    <scope>NUCLEOTIDE SEQUENCE [LARGE SCALE GENOMIC DNA]</scope>
    <source>
        <strain evidence="1">1408120.09</strain>
    </source>
</reference>
<keyword evidence="2" id="KW-1185">Reference proteome</keyword>
<organism evidence="1 2">
    <name type="scientific">Gossypium mustelinum</name>
    <name type="common">Cotton</name>
    <name type="synonym">Gossypium caicoense</name>
    <dbReference type="NCBI Taxonomy" id="34275"/>
    <lineage>
        <taxon>Eukaryota</taxon>
        <taxon>Viridiplantae</taxon>
        <taxon>Streptophyta</taxon>
        <taxon>Embryophyta</taxon>
        <taxon>Tracheophyta</taxon>
        <taxon>Spermatophyta</taxon>
        <taxon>Magnoliopsida</taxon>
        <taxon>eudicotyledons</taxon>
        <taxon>Gunneridae</taxon>
        <taxon>Pentapetalae</taxon>
        <taxon>rosids</taxon>
        <taxon>malvids</taxon>
        <taxon>Malvales</taxon>
        <taxon>Malvaceae</taxon>
        <taxon>Malvoideae</taxon>
        <taxon>Gossypium</taxon>
    </lineage>
</organism>
<proteinExistence type="predicted"/>
<gene>
    <name evidence="1" type="ORF">E1A91_A12G217800v1</name>
</gene>
<dbReference type="Proteomes" id="UP000323597">
    <property type="component" value="Chromosome A12"/>
</dbReference>